<dbReference type="GO" id="GO:0003723">
    <property type="term" value="F:RNA binding"/>
    <property type="evidence" value="ECO:0007669"/>
    <property type="project" value="UniProtKB-KW"/>
</dbReference>
<dbReference type="PANTHER" id="PTHR47683:SF4">
    <property type="entry name" value="PSEUDOURIDINE SYNTHASE"/>
    <property type="match status" value="1"/>
</dbReference>
<dbReference type="Gene3D" id="3.10.290.10">
    <property type="entry name" value="RNA-binding S4 domain"/>
    <property type="match status" value="1"/>
</dbReference>
<dbReference type="SUPFAM" id="SSF55120">
    <property type="entry name" value="Pseudouridine synthase"/>
    <property type="match status" value="1"/>
</dbReference>
<dbReference type="AlphaFoldDB" id="A0A133NB74"/>
<dbReference type="CDD" id="cd00165">
    <property type="entry name" value="S4"/>
    <property type="match status" value="1"/>
</dbReference>
<dbReference type="InterPro" id="IPR020094">
    <property type="entry name" value="TruA/RsuA/RluB/E/F_N"/>
</dbReference>
<dbReference type="InterPro" id="IPR042092">
    <property type="entry name" value="PsdUridine_s_RsuA/RluB/E/F_cat"/>
</dbReference>
<organism evidence="7 8">
    <name type="scientific">Fusobacterium equinum</name>
    <dbReference type="NCBI Taxonomy" id="134605"/>
    <lineage>
        <taxon>Bacteria</taxon>
        <taxon>Fusobacteriati</taxon>
        <taxon>Fusobacteriota</taxon>
        <taxon>Fusobacteriia</taxon>
        <taxon>Fusobacteriales</taxon>
        <taxon>Fusobacteriaceae</taxon>
        <taxon>Fusobacterium</taxon>
    </lineage>
</organism>
<dbReference type="SUPFAM" id="SSF55174">
    <property type="entry name" value="Alpha-L RNA-binding motif"/>
    <property type="match status" value="1"/>
</dbReference>
<evidence type="ECO:0000256" key="5">
    <source>
        <dbReference type="RuleBase" id="RU003887"/>
    </source>
</evidence>
<accession>A0A133NB74</accession>
<keyword evidence="2 4" id="KW-0694">RNA-binding</keyword>
<dbReference type="GO" id="GO:0120159">
    <property type="term" value="F:rRNA pseudouridine synthase activity"/>
    <property type="evidence" value="ECO:0007669"/>
    <property type="project" value="UniProtKB-ARBA"/>
</dbReference>
<dbReference type="PROSITE" id="PS01149">
    <property type="entry name" value="PSI_RSU"/>
    <property type="match status" value="1"/>
</dbReference>
<dbReference type="PANTHER" id="PTHR47683">
    <property type="entry name" value="PSEUDOURIDINE SYNTHASE FAMILY PROTEIN-RELATED"/>
    <property type="match status" value="1"/>
</dbReference>
<name>A0A133NB74_9FUSO</name>
<comment type="caution">
    <text evidence="7">The sequence shown here is derived from an EMBL/GenBank/DDBJ whole genome shotgun (WGS) entry which is preliminary data.</text>
</comment>
<dbReference type="Proteomes" id="UP000070617">
    <property type="component" value="Unassembled WGS sequence"/>
</dbReference>
<sequence>MRIDKFLVECGVGSRKEVKELLKSRKIRVNGLFITSPKENIEEEKDEVYYGEKKLSYQEFRYYILHKKAGYVTALEDSREATVMDLLPEWVIKKDLAPVGRLDKDTEGLLLFTNDGKLNHRLLSPKSHVDKTYHASLECDITEEALEKLREGVMIGEYKTLPAKAEKLEDRKIALTIREGKFHQVKKMLEAVGNKVIYLKRISFGKLVLGDLELGEVKEVSLEDIISFDVEEVEG</sequence>
<reference evidence="8" key="1">
    <citation type="submission" date="2016-01" db="EMBL/GenBank/DDBJ databases">
        <authorList>
            <person name="Mitreva M."/>
            <person name="Pepin K.H."/>
            <person name="Mihindukulasuriya K.A."/>
            <person name="Fulton R."/>
            <person name="Fronick C."/>
            <person name="O'Laughlin M."/>
            <person name="Miner T."/>
            <person name="Herter B."/>
            <person name="Rosa B.A."/>
            <person name="Cordes M."/>
            <person name="Tomlinson C."/>
            <person name="Wollam A."/>
            <person name="Palsikar V.B."/>
            <person name="Mardis E.R."/>
            <person name="Wilson R.K."/>
        </authorList>
    </citation>
    <scope>NUCLEOTIDE SEQUENCE [LARGE SCALE GENOMIC DNA]</scope>
    <source>
        <strain evidence="8">CMW8396</strain>
    </source>
</reference>
<dbReference type="InterPro" id="IPR018496">
    <property type="entry name" value="PsdUridine_synth_RsuA/RluB_CS"/>
</dbReference>
<dbReference type="STRING" id="134605.HMPREF3206_01415"/>
<evidence type="ECO:0000256" key="3">
    <source>
        <dbReference type="ARBA" id="ARBA00023235"/>
    </source>
</evidence>
<dbReference type="FunFam" id="3.30.70.1560:FF:000001">
    <property type="entry name" value="Pseudouridine synthase"/>
    <property type="match status" value="1"/>
</dbReference>
<keyword evidence="3 5" id="KW-0413">Isomerase</keyword>
<evidence type="ECO:0000259" key="6">
    <source>
        <dbReference type="SMART" id="SM00363"/>
    </source>
</evidence>
<evidence type="ECO:0000256" key="2">
    <source>
        <dbReference type="ARBA" id="ARBA00022884"/>
    </source>
</evidence>
<dbReference type="PROSITE" id="PS50889">
    <property type="entry name" value="S4"/>
    <property type="match status" value="1"/>
</dbReference>
<dbReference type="CDD" id="cd02553">
    <property type="entry name" value="PseudoU_synth_RsuA"/>
    <property type="match status" value="1"/>
</dbReference>
<dbReference type="Gene3D" id="3.30.70.580">
    <property type="entry name" value="Pseudouridine synthase I, catalytic domain, N-terminal subdomain"/>
    <property type="match status" value="1"/>
</dbReference>
<evidence type="ECO:0000256" key="1">
    <source>
        <dbReference type="ARBA" id="ARBA00008348"/>
    </source>
</evidence>
<gene>
    <name evidence="7" type="ORF">HMPREF3206_01415</name>
</gene>
<dbReference type="InterPro" id="IPR050343">
    <property type="entry name" value="RsuA_PseudoU_synthase"/>
</dbReference>
<evidence type="ECO:0000256" key="4">
    <source>
        <dbReference type="PROSITE-ProRule" id="PRU00182"/>
    </source>
</evidence>
<dbReference type="PATRIC" id="fig|134605.3.peg.1402"/>
<dbReference type="EMBL" id="LRPX01000069">
    <property type="protein sequence ID" value="KXA13513.1"/>
    <property type="molecule type" value="Genomic_DNA"/>
</dbReference>
<dbReference type="Pfam" id="PF00849">
    <property type="entry name" value="PseudoU_synth_2"/>
    <property type="match status" value="1"/>
</dbReference>
<dbReference type="InterPro" id="IPR006145">
    <property type="entry name" value="PsdUridine_synth_RsuA/RluA"/>
</dbReference>
<dbReference type="InterPro" id="IPR020103">
    <property type="entry name" value="PsdUridine_synth_cat_dom_sf"/>
</dbReference>
<evidence type="ECO:0000313" key="7">
    <source>
        <dbReference type="EMBL" id="KXA13513.1"/>
    </source>
</evidence>
<dbReference type="InterPro" id="IPR000748">
    <property type="entry name" value="PsdUridine_synth_RsuA/RluB/E/F"/>
</dbReference>
<comment type="similarity">
    <text evidence="1 5">Belongs to the pseudouridine synthase RsuA family.</text>
</comment>
<dbReference type="InterPro" id="IPR002942">
    <property type="entry name" value="S4_RNA-bd"/>
</dbReference>
<dbReference type="GO" id="GO:0005829">
    <property type="term" value="C:cytosol"/>
    <property type="evidence" value="ECO:0007669"/>
    <property type="project" value="UniProtKB-ARBA"/>
</dbReference>
<keyword evidence="8" id="KW-1185">Reference proteome</keyword>
<dbReference type="Gene3D" id="3.30.70.1560">
    <property type="entry name" value="Alpha-L RNA-binding motif"/>
    <property type="match status" value="1"/>
</dbReference>
<dbReference type="EC" id="5.4.99.-" evidence="5"/>
<dbReference type="SMART" id="SM00363">
    <property type="entry name" value="S4"/>
    <property type="match status" value="1"/>
</dbReference>
<evidence type="ECO:0000313" key="8">
    <source>
        <dbReference type="Proteomes" id="UP000070617"/>
    </source>
</evidence>
<feature type="domain" description="RNA-binding S4" evidence="6">
    <location>
        <begin position="1"/>
        <end position="64"/>
    </location>
</feature>
<protein>
    <recommendedName>
        <fullName evidence="5">Pseudouridine synthase</fullName>
        <ecNumber evidence="5">5.4.99.-</ecNumber>
    </recommendedName>
</protein>
<proteinExistence type="inferred from homology"/>
<dbReference type="NCBIfam" id="TIGR00093">
    <property type="entry name" value="pseudouridine synthase"/>
    <property type="match status" value="1"/>
</dbReference>
<dbReference type="GO" id="GO:0000455">
    <property type="term" value="P:enzyme-directed rRNA pseudouridine synthesis"/>
    <property type="evidence" value="ECO:0007669"/>
    <property type="project" value="UniProtKB-ARBA"/>
</dbReference>
<dbReference type="RefSeq" id="WP_008801704.1">
    <property type="nucleotide sequence ID" value="NZ_KQ956559.1"/>
</dbReference>
<dbReference type="InterPro" id="IPR036986">
    <property type="entry name" value="S4_RNA-bd_sf"/>
</dbReference>
<dbReference type="Pfam" id="PF01479">
    <property type="entry name" value="S4"/>
    <property type="match status" value="1"/>
</dbReference>